<protein>
    <recommendedName>
        <fullName evidence="4">Nucleic-acid-binding protein from transposon X-element</fullName>
    </recommendedName>
</protein>
<evidence type="ECO:0000256" key="1">
    <source>
        <dbReference type="SAM" id="MobiDB-lite"/>
    </source>
</evidence>
<dbReference type="Proteomes" id="UP000887159">
    <property type="component" value="Unassembled WGS sequence"/>
</dbReference>
<sequence>MEAPVDDQCINMEDLGLPSPPKFPDELRCSQIKSVQMEMRIFTARKTYVSELLEIEKETNGPRTETAQKSEAEMTSLDEKINILEGKMNELLPCPIALCFHNSKNKAVKRTADPVIRPAKFTAKANNNNSKTNINIKNKNEAIDFVFPKKTSKIVPVKELEQLKTTNAFAALNTATVDAEDVSPPKPKIKPIFMQIINSYNLILQELHRSYPTATNTHMRGYIKIEAQSTDVCVCDHRDITNYLKSKNLEHYVIDPPSTRPLKLVIKGLPDNIDPEDIKNDLISKGIKIIKIAQLKKFVTITPLPIYMIEIERDENVNDIFQVRSCLYMQIKLDPFRKGNRITQCYNCNYFHHASQNCSMKTRCLKCGENHRTGACEIKEKIDNPLCINCNTRGHMASSTTCPQFPKPKKGKGKSPIENLKRNTSSNQVISGISNAQILNPNSNQQMATPGNTSSASNKPENNKTEQINLEALNAAQSETGEFGFLQAILENNSKDFHSLSLTSKTAKFEIPPPQLNTTWSVFTKTLANTENCYLPQATSTPEIESQVRELTSEILAAHAKASRPMTHSEPPYVQGELEHLFRERNRARKL</sequence>
<evidence type="ECO:0008006" key="4">
    <source>
        <dbReference type="Google" id="ProtNLM"/>
    </source>
</evidence>
<accession>A0A8X7B982</accession>
<evidence type="ECO:0000313" key="2">
    <source>
        <dbReference type="EMBL" id="GFY24045.1"/>
    </source>
</evidence>
<dbReference type="AlphaFoldDB" id="A0A8X7B982"/>
<organism evidence="2 3">
    <name type="scientific">Trichonephila clavipes</name>
    <name type="common">Golden silk orbweaver</name>
    <name type="synonym">Nephila clavipes</name>
    <dbReference type="NCBI Taxonomy" id="2585209"/>
    <lineage>
        <taxon>Eukaryota</taxon>
        <taxon>Metazoa</taxon>
        <taxon>Ecdysozoa</taxon>
        <taxon>Arthropoda</taxon>
        <taxon>Chelicerata</taxon>
        <taxon>Arachnida</taxon>
        <taxon>Araneae</taxon>
        <taxon>Araneomorphae</taxon>
        <taxon>Entelegynae</taxon>
        <taxon>Araneoidea</taxon>
        <taxon>Nephilidae</taxon>
        <taxon>Trichonephila</taxon>
    </lineage>
</organism>
<evidence type="ECO:0000313" key="3">
    <source>
        <dbReference type="Proteomes" id="UP000887159"/>
    </source>
</evidence>
<gene>
    <name evidence="2" type="primary">NCL1_34574</name>
    <name evidence="2" type="ORF">TNCV_1010981</name>
</gene>
<feature type="region of interest" description="Disordered" evidence="1">
    <location>
        <begin position="438"/>
        <end position="463"/>
    </location>
</feature>
<feature type="region of interest" description="Disordered" evidence="1">
    <location>
        <begin position="397"/>
        <end position="424"/>
    </location>
</feature>
<proteinExistence type="predicted"/>
<comment type="caution">
    <text evidence="2">The sequence shown here is derived from an EMBL/GenBank/DDBJ whole genome shotgun (WGS) entry which is preliminary data.</text>
</comment>
<dbReference type="EMBL" id="BMAU01021369">
    <property type="protein sequence ID" value="GFY24045.1"/>
    <property type="molecule type" value="Genomic_DNA"/>
</dbReference>
<keyword evidence="3" id="KW-1185">Reference proteome</keyword>
<name>A0A8X7B982_TRICX</name>
<reference evidence="2" key="1">
    <citation type="submission" date="2020-08" db="EMBL/GenBank/DDBJ databases">
        <title>Multicomponent nature underlies the extraordinary mechanical properties of spider dragline silk.</title>
        <authorList>
            <person name="Kono N."/>
            <person name="Nakamura H."/>
            <person name="Mori M."/>
            <person name="Yoshida Y."/>
            <person name="Ohtoshi R."/>
            <person name="Malay A.D."/>
            <person name="Moran D.A.P."/>
            <person name="Tomita M."/>
            <person name="Numata K."/>
            <person name="Arakawa K."/>
        </authorList>
    </citation>
    <scope>NUCLEOTIDE SEQUENCE</scope>
</reference>